<keyword evidence="1" id="KW-0472">Membrane</keyword>
<keyword evidence="1" id="KW-0812">Transmembrane</keyword>
<reference evidence="2 3" key="1">
    <citation type="submission" date="2017-09" db="EMBL/GenBank/DDBJ databases">
        <title>Depth-based differentiation of microbial function through sediment-hosted aquifers and enrichment of novel symbionts in the deep terrestrial subsurface.</title>
        <authorList>
            <person name="Probst A.J."/>
            <person name="Ladd B."/>
            <person name="Jarett J.K."/>
            <person name="Geller-Mcgrath D.E."/>
            <person name="Sieber C.M."/>
            <person name="Emerson J.B."/>
            <person name="Anantharaman K."/>
            <person name="Thomas B.C."/>
            <person name="Malmstrom R."/>
            <person name="Stieglmeier M."/>
            <person name="Klingl A."/>
            <person name="Woyke T."/>
            <person name="Ryan C.M."/>
            <person name="Banfield J.F."/>
        </authorList>
    </citation>
    <scope>NUCLEOTIDE SEQUENCE [LARGE SCALE GENOMIC DNA]</scope>
    <source>
        <strain evidence="2">CG22_combo_CG10-13_8_21_14_all_43_18</strain>
    </source>
</reference>
<gene>
    <name evidence="2" type="ORF">COW82_00625</name>
</gene>
<comment type="caution">
    <text evidence="2">The sequence shown here is derived from an EMBL/GenBank/DDBJ whole genome shotgun (WGS) entry which is preliminary data.</text>
</comment>
<dbReference type="EMBL" id="PCTS01000009">
    <property type="protein sequence ID" value="PIP86698.1"/>
    <property type="molecule type" value="Genomic_DNA"/>
</dbReference>
<evidence type="ECO:0008006" key="4">
    <source>
        <dbReference type="Google" id="ProtNLM"/>
    </source>
</evidence>
<name>A0A2H0DXU7_9BACT</name>
<evidence type="ECO:0000256" key="1">
    <source>
        <dbReference type="SAM" id="Phobius"/>
    </source>
</evidence>
<feature type="transmembrane region" description="Helical" evidence="1">
    <location>
        <begin position="21"/>
        <end position="42"/>
    </location>
</feature>
<protein>
    <recommendedName>
        <fullName evidence="4">Prepilin-type N-terminal cleavage/methylation domain-containing protein</fullName>
    </recommendedName>
</protein>
<dbReference type="InterPro" id="IPR012902">
    <property type="entry name" value="N_methyl_site"/>
</dbReference>
<keyword evidence="1" id="KW-1133">Transmembrane helix</keyword>
<evidence type="ECO:0000313" key="3">
    <source>
        <dbReference type="Proteomes" id="UP000231276"/>
    </source>
</evidence>
<dbReference type="Proteomes" id="UP000231276">
    <property type="component" value="Unassembled WGS sequence"/>
</dbReference>
<sequence length="177" mass="19454">MIFERIKTKGFLDRKDSRGFSLIETLVAITILLVAVGGPLTIAHRALSDANIAKNQTIAIFLAQDAIEYIKNIRDENNINENAWLSGLESCGTGCVVDSANDTVSTCSGGCPKLRFNESTGLYGQNLAWDESIFTRTVTITELNDNEILLSANISWQNGILPKSFSVDEIILNWNVK</sequence>
<accession>A0A2H0DXU7</accession>
<dbReference type="NCBIfam" id="TIGR02532">
    <property type="entry name" value="IV_pilin_GFxxxE"/>
    <property type="match status" value="1"/>
</dbReference>
<proteinExistence type="predicted"/>
<dbReference type="Pfam" id="PF07963">
    <property type="entry name" value="N_methyl"/>
    <property type="match status" value="1"/>
</dbReference>
<dbReference type="AlphaFoldDB" id="A0A2H0DXU7"/>
<organism evidence="2 3">
    <name type="scientific">Candidatus Campbellbacteria bacterium CG22_combo_CG10-13_8_21_14_all_43_18</name>
    <dbReference type="NCBI Taxonomy" id="1974530"/>
    <lineage>
        <taxon>Bacteria</taxon>
        <taxon>Candidatus Campbelliibacteriota</taxon>
    </lineage>
</organism>
<evidence type="ECO:0000313" key="2">
    <source>
        <dbReference type="EMBL" id="PIP86698.1"/>
    </source>
</evidence>